<dbReference type="RefSeq" id="WP_062484415.1">
    <property type="nucleotide sequence ID" value="NZ_LN885086.1"/>
</dbReference>
<dbReference type="AlphaFoldDB" id="A0A0S4KRM5"/>
<dbReference type="KEGG" id="nio:NITINOP_1424"/>
<evidence type="ECO:0000313" key="3">
    <source>
        <dbReference type="EMBL" id="CUQ66399.1"/>
    </source>
</evidence>
<reference evidence="4" key="1">
    <citation type="submission" date="2015-09" db="EMBL/GenBank/DDBJ databases">
        <authorList>
            <person name="Daims H."/>
        </authorList>
    </citation>
    <scope>NUCLEOTIDE SEQUENCE [LARGE SCALE GENOMIC DNA]</scope>
</reference>
<dbReference type="EMBL" id="LN885086">
    <property type="protein sequence ID" value="CUQ66399.1"/>
    <property type="molecule type" value="Genomic_DNA"/>
</dbReference>
<keyword evidence="4" id="KW-1185">Reference proteome</keyword>
<protein>
    <submittedName>
        <fullName evidence="3">Uncharacterized protein</fullName>
    </submittedName>
</protein>
<organism evidence="3 4">
    <name type="scientific">Candidatus Nitrospira inopinata</name>
    <dbReference type="NCBI Taxonomy" id="1715989"/>
    <lineage>
        <taxon>Bacteria</taxon>
        <taxon>Pseudomonadati</taxon>
        <taxon>Nitrospirota</taxon>
        <taxon>Nitrospiria</taxon>
        <taxon>Nitrospirales</taxon>
        <taxon>Nitrospiraceae</taxon>
        <taxon>Nitrospira</taxon>
    </lineage>
</organism>
<feature type="compositionally biased region" description="Basic and acidic residues" evidence="1">
    <location>
        <begin position="61"/>
        <end position="76"/>
    </location>
</feature>
<evidence type="ECO:0000256" key="2">
    <source>
        <dbReference type="SAM" id="Phobius"/>
    </source>
</evidence>
<evidence type="ECO:0000313" key="4">
    <source>
        <dbReference type="Proteomes" id="UP000066284"/>
    </source>
</evidence>
<dbReference type="STRING" id="1715989.NITINOP_1424"/>
<dbReference type="Proteomes" id="UP000066284">
    <property type="component" value="Chromosome 1"/>
</dbReference>
<proteinExistence type="predicted"/>
<feature type="transmembrane region" description="Helical" evidence="2">
    <location>
        <begin position="12"/>
        <end position="34"/>
    </location>
</feature>
<gene>
    <name evidence="3" type="ORF">NITINOP_1424</name>
</gene>
<keyword evidence="2" id="KW-0812">Transmembrane</keyword>
<keyword evidence="2" id="KW-1133">Transmembrane helix</keyword>
<accession>A0A0S4KRM5</accession>
<keyword evidence="2" id="KW-0472">Membrane</keyword>
<sequence>MVDVTTDGGRAVMIGIGVAGVALFLVARVIGLMIQRKGERGHPQPPAQASPPIRGEFAEQPSDKQKDGTRESDRRM</sequence>
<name>A0A0S4KRM5_9BACT</name>
<evidence type="ECO:0000256" key="1">
    <source>
        <dbReference type="SAM" id="MobiDB-lite"/>
    </source>
</evidence>
<feature type="region of interest" description="Disordered" evidence="1">
    <location>
        <begin position="36"/>
        <end position="76"/>
    </location>
</feature>